<feature type="signal peptide" evidence="1">
    <location>
        <begin position="1"/>
        <end position="25"/>
    </location>
</feature>
<dbReference type="RefSeq" id="WP_229836081.1">
    <property type="nucleotide sequence ID" value="NZ_BMPI01000039.1"/>
</dbReference>
<evidence type="ECO:0000313" key="2">
    <source>
        <dbReference type="EMBL" id="GGM57110.1"/>
    </source>
</evidence>
<dbReference type="AlphaFoldDB" id="A0A917X2N2"/>
<proteinExistence type="predicted"/>
<dbReference type="Proteomes" id="UP000642070">
    <property type="component" value="Unassembled WGS sequence"/>
</dbReference>
<feature type="chain" id="PRO_5039674205" evidence="1">
    <location>
        <begin position="26"/>
        <end position="670"/>
    </location>
</feature>
<keyword evidence="1" id="KW-0732">Signal</keyword>
<dbReference type="InterPro" id="IPR006311">
    <property type="entry name" value="TAT_signal"/>
</dbReference>
<accession>A0A917X2N2</accession>
<dbReference type="PROSITE" id="PS51318">
    <property type="entry name" value="TAT"/>
    <property type="match status" value="1"/>
</dbReference>
<dbReference type="EMBL" id="BMPI01000039">
    <property type="protein sequence ID" value="GGM57110.1"/>
    <property type="molecule type" value="Genomic_DNA"/>
</dbReference>
<keyword evidence="3" id="KW-1185">Reference proteome</keyword>
<organism evidence="2 3">
    <name type="scientific">Dactylosporangium sucinum</name>
    <dbReference type="NCBI Taxonomy" id="1424081"/>
    <lineage>
        <taxon>Bacteria</taxon>
        <taxon>Bacillati</taxon>
        <taxon>Actinomycetota</taxon>
        <taxon>Actinomycetes</taxon>
        <taxon>Micromonosporales</taxon>
        <taxon>Micromonosporaceae</taxon>
        <taxon>Dactylosporangium</taxon>
    </lineage>
</organism>
<comment type="caution">
    <text evidence="2">The sequence shown here is derived from an EMBL/GenBank/DDBJ whole genome shotgun (WGS) entry which is preliminary data.</text>
</comment>
<protein>
    <submittedName>
        <fullName evidence="2">Uncharacterized protein</fullName>
    </submittedName>
</protein>
<reference evidence="2" key="1">
    <citation type="journal article" date="2014" name="Int. J. Syst. Evol. Microbiol.">
        <title>Complete genome sequence of Corynebacterium casei LMG S-19264T (=DSM 44701T), isolated from a smear-ripened cheese.</title>
        <authorList>
            <consortium name="US DOE Joint Genome Institute (JGI-PGF)"/>
            <person name="Walter F."/>
            <person name="Albersmeier A."/>
            <person name="Kalinowski J."/>
            <person name="Ruckert C."/>
        </authorList>
    </citation>
    <scope>NUCLEOTIDE SEQUENCE</scope>
    <source>
        <strain evidence="2">JCM 19831</strain>
    </source>
</reference>
<gene>
    <name evidence="2" type="ORF">GCM10007977_068520</name>
</gene>
<evidence type="ECO:0000313" key="3">
    <source>
        <dbReference type="Proteomes" id="UP000642070"/>
    </source>
</evidence>
<sequence length="670" mass="71939">MKFRARRRIVAGALALVGIAGIALARPALAAAAPKQRIDLRVLVLDDASTGIDMLRAQLDREGVPYTTVALGAAGRPQITAAFLADTVSGTRRAKFQGVVVPNESAVSGAEATALADFEREFKIRQIDAYTWANPAVGQDLVWSGTLDGAALTVTDAGKAAGFGYLKGTVRIDDRDASVIESYGYLGRKAQNATFTPLVTGTKSGATGSLLGVYEHDGREELVVTLAANRYQTHAMELGHGLVTWLTKGVHLGITRNYFSVHVDDVFLPDDRWDTVHNCTVGDDCNPQRDPAVLPYNSTIRMTPDDVRAAVAWQRASGVKLDMAFNGGGSVEAGAGDPLTKAYLADKGQFRWINHTYEHPYLGCVQDFSVTPWRCTGQWMSQTDITAQIKNNADWARGKGIAIDATELVTGEHSGLRTLPQMPADNPNLAPALNATGIRYIASDASREQAPRAVGNATTVPRFPMNIYYNVATVAEEVDEYNWIYTSRADGGSGICEDNPATSTCIDPLGAAGFQQHIVPTEARIAYDHVVSGNPAPHYAHQSNLAEDRILYPVLDAILARYRATYTAATPVVNPKFAESAQQNQRVAAWRTAVQNGTVEAYTLDGRVTIVNKGAAVEVPLTMPNGTKLVTLSLLGLEIGGGAFGDAYGGERSAWRSVPRNGQQLLRLPS</sequence>
<name>A0A917X2N2_9ACTN</name>
<reference evidence="2" key="2">
    <citation type="submission" date="2020-09" db="EMBL/GenBank/DDBJ databases">
        <authorList>
            <person name="Sun Q."/>
            <person name="Ohkuma M."/>
        </authorList>
    </citation>
    <scope>NUCLEOTIDE SEQUENCE</scope>
    <source>
        <strain evidence="2">JCM 19831</strain>
    </source>
</reference>
<evidence type="ECO:0000256" key="1">
    <source>
        <dbReference type="SAM" id="SignalP"/>
    </source>
</evidence>